<feature type="transmembrane region" description="Helical" evidence="6">
    <location>
        <begin position="148"/>
        <end position="174"/>
    </location>
</feature>
<gene>
    <name evidence="8" type="ORF">HX822_12410</name>
</gene>
<dbReference type="SUPFAM" id="SSF103473">
    <property type="entry name" value="MFS general substrate transporter"/>
    <property type="match status" value="1"/>
</dbReference>
<feature type="transmembrane region" description="Helical" evidence="6">
    <location>
        <begin position="180"/>
        <end position="199"/>
    </location>
</feature>
<dbReference type="InterPro" id="IPR050189">
    <property type="entry name" value="MFS_Efflux_Transporters"/>
</dbReference>
<comment type="subcellular location">
    <subcellularLocation>
        <location evidence="1">Cell membrane</location>
        <topology evidence="1">Multi-pass membrane protein</topology>
    </subcellularLocation>
</comment>
<proteinExistence type="predicted"/>
<reference evidence="8 9" key="1">
    <citation type="submission" date="2020-04" db="EMBL/GenBank/DDBJ databases">
        <title>Molecular characterization of pseudomonads from Agaricus bisporus reveal novel blotch 2 pathogens in Western Europe.</title>
        <authorList>
            <person name="Taparia T."/>
            <person name="Krijger M."/>
            <person name="Haynes E."/>
            <person name="Elpinstone J.G."/>
            <person name="Noble R."/>
            <person name="Van Der Wolf J."/>
        </authorList>
    </citation>
    <scope>NUCLEOTIDE SEQUENCE [LARGE SCALE GENOMIC DNA]</scope>
    <source>
        <strain evidence="8 9">IPO3782</strain>
    </source>
</reference>
<evidence type="ECO:0000259" key="7">
    <source>
        <dbReference type="PROSITE" id="PS50850"/>
    </source>
</evidence>
<evidence type="ECO:0000256" key="6">
    <source>
        <dbReference type="SAM" id="Phobius"/>
    </source>
</evidence>
<sequence length="410" mass="42844">MRDASIKADDLLMSKAPTTALNPVIWLLALGTFAIGTDVFVVSGVLSLIAQDLSTSLESAGLTVTAYALTYALAAPLIVPLTATLNQRRVCISALAMFAVGNVLCALAQSYELLMAARAIAGIAAALYTSTAYALATSLAPANRKGAALSAVALGLTASAVFGVPIGAAIGHAIGWRATFWLVATLSGAAVFALSYRRFANHSNLNTTRLTYAARFAPLIRPTVLLALLPSLLWNTANLTSYTYLGAMLAERHDPQTVIFLFFVYGVGGLIGSQLGGRLLDRFGVTIPLAFCLAIAAINQALMEISATSTLTIAFALALWSITGWSTFAPQQARLINLAPQNSALLIALNHSVIYIGFATGAAVGGAAIAHGIDVSQLHWITSGLLVAALLIFLLGIKRKIAEPRYDPAT</sequence>
<feature type="transmembrane region" description="Helical" evidence="6">
    <location>
        <begin position="308"/>
        <end position="328"/>
    </location>
</feature>
<keyword evidence="2" id="KW-1003">Cell membrane</keyword>
<dbReference type="Proteomes" id="UP000531950">
    <property type="component" value="Unassembled WGS sequence"/>
</dbReference>
<comment type="caution">
    <text evidence="8">The sequence shown here is derived from an EMBL/GenBank/DDBJ whole genome shotgun (WGS) entry which is preliminary data.</text>
</comment>
<dbReference type="Pfam" id="PF07690">
    <property type="entry name" value="MFS_1"/>
    <property type="match status" value="1"/>
</dbReference>
<dbReference type="AlphaFoldDB" id="A0A7Y8JPQ3"/>
<feature type="transmembrane region" description="Helical" evidence="6">
    <location>
        <begin position="257"/>
        <end position="276"/>
    </location>
</feature>
<dbReference type="GO" id="GO:0022857">
    <property type="term" value="F:transmembrane transporter activity"/>
    <property type="evidence" value="ECO:0007669"/>
    <property type="project" value="InterPro"/>
</dbReference>
<organism evidence="8 9">
    <name type="scientific">Pseudomonas yamanorum</name>
    <dbReference type="NCBI Taxonomy" id="515393"/>
    <lineage>
        <taxon>Bacteria</taxon>
        <taxon>Pseudomonadati</taxon>
        <taxon>Pseudomonadota</taxon>
        <taxon>Gammaproteobacteria</taxon>
        <taxon>Pseudomonadales</taxon>
        <taxon>Pseudomonadaceae</taxon>
        <taxon>Pseudomonas</taxon>
    </lineage>
</organism>
<evidence type="ECO:0000256" key="5">
    <source>
        <dbReference type="ARBA" id="ARBA00023136"/>
    </source>
</evidence>
<feature type="domain" description="Major facilitator superfamily (MFS) profile" evidence="7">
    <location>
        <begin position="24"/>
        <end position="401"/>
    </location>
</feature>
<accession>A0A7Y8JPQ3</accession>
<keyword evidence="5 6" id="KW-0472">Membrane</keyword>
<evidence type="ECO:0000256" key="1">
    <source>
        <dbReference type="ARBA" id="ARBA00004651"/>
    </source>
</evidence>
<feature type="transmembrane region" description="Helical" evidence="6">
    <location>
        <begin position="379"/>
        <end position="397"/>
    </location>
</feature>
<protein>
    <submittedName>
        <fullName evidence="8">MFS transporter</fullName>
    </submittedName>
</protein>
<evidence type="ECO:0000313" key="9">
    <source>
        <dbReference type="Proteomes" id="UP000531950"/>
    </source>
</evidence>
<dbReference type="EMBL" id="JACARG010000021">
    <property type="protein sequence ID" value="NWE13741.1"/>
    <property type="molecule type" value="Genomic_DNA"/>
</dbReference>
<feature type="transmembrane region" description="Helical" evidence="6">
    <location>
        <begin position="219"/>
        <end position="237"/>
    </location>
</feature>
<evidence type="ECO:0000256" key="4">
    <source>
        <dbReference type="ARBA" id="ARBA00022989"/>
    </source>
</evidence>
<dbReference type="PROSITE" id="PS50850">
    <property type="entry name" value="MFS"/>
    <property type="match status" value="1"/>
</dbReference>
<evidence type="ECO:0000256" key="3">
    <source>
        <dbReference type="ARBA" id="ARBA00022692"/>
    </source>
</evidence>
<dbReference type="PANTHER" id="PTHR43124:SF10">
    <property type="entry name" value="PURINE EFFLUX PUMP PBUE"/>
    <property type="match status" value="1"/>
</dbReference>
<feature type="transmembrane region" description="Helical" evidence="6">
    <location>
        <begin position="283"/>
        <end position="302"/>
    </location>
</feature>
<feature type="transmembrane region" description="Helical" evidence="6">
    <location>
        <begin position="21"/>
        <end position="50"/>
    </location>
</feature>
<dbReference type="CDD" id="cd17324">
    <property type="entry name" value="MFS_NepI_like"/>
    <property type="match status" value="1"/>
</dbReference>
<dbReference type="Gene3D" id="1.20.1250.20">
    <property type="entry name" value="MFS general substrate transporter like domains"/>
    <property type="match status" value="2"/>
</dbReference>
<dbReference type="InterPro" id="IPR036259">
    <property type="entry name" value="MFS_trans_sf"/>
</dbReference>
<keyword evidence="4 6" id="KW-1133">Transmembrane helix</keyword>
<keyword evidence="3 6" id="KW-0812">Transmembrane</keyword>
<dbReference type="PANTHER" id="PTHR43124">
    <property type="entry name" value="PURINE EFFLUX PUMP PBUE"/>
    <property type="match status" value="1"/>
</dbReference>
<evidence type="ECO:0000313" key="8">
    <source>
        <dbReference type="EMBL" id="NWE13741.1"/>
    </source>
</evidence>
<name>A0A7Y8JPQ3_9PSED</name>
<feature type="transmembrane region" description="Helical" evidence="6">
    <location>
        <begin position="90"/>
        <end position="109"/>
    </location>
</feature>
<dbReference type="InterPro" id="IPR020846">
    <property type="entry name" value="MFS_dom"/>
</dbReference>
<feature type="transmembrane region" description="Helical" evidence="6">
    <location>
        <begin position="62"/>
        <end position="83"/>
    </location>
</feature>
<evidence type="ECO:0000256" key="2">
    <source>
        <dbReference type="ARBA" id="ARBA00022475"/>
    </source>
</evidence>
<dbReference type="InterPro" id="IPR011701">
    <property type="entry name" value="MFS"/>
</dbReference>
<feature type="transmembrane region" description="Helical" evidence="6">
    <location>
        <begin position="115"/>
        <end position="136"/>
    </location>
</feature>
<feature type="transmembrane region" description="Helical" evidence="6">
    <location>
        <begin position="349"/>
        <end position="373"/>
    </location>
</feature>
<dbReference type="RefSeq" id="WP_177077729.1">
    <property type="nucleotide sequence ID" value="NZ_JACARG010000021.1"/>
</dbReference>
<dbReference type="GO" id="GO:0005886">
    <property type="term" value="C:plasma membrane"/>
    <property type="evidence" value="ECO:0007669"/>
    <property type="project" value="UniProtKB-SubCell"/>
</dbReference>